<keyword evidence="2" id="KW-1185">Reference proteome</keyword>
<accession>A0ABR9AZT7</accession>
<evidence type="ECO:0000313" key="1">
    <source>
        <dbReference type="EMBL" id="MBD8499663.1"/>
    </source>
</evidence>
<comment type="caution">
    <text evidence="1">The sequence shown here is derived from an EMBL/GenBank/DDBJ whole genome shotgun (WGS) entry which is preliminary data.</text>
</comment>
<reference evidence="1 2" key="1">
    <citation type="submission" date="2020-09" db="EMBL/GenBank/DDBJ databases">
        <title>Paenibacillus sp. CAU 1523 isolated from sand of Haeundae Beach.</title>
        <authorList>
            <person name="Kim W."/>
        </authorList>
    </citation>
    <scope>NUCLEOTIDE SEQUENCE [LARGE SCALE GENOMIC DNA]</scope>
    <source>
        <strain evidence="1 2">CAU 1523</strain>
    </source>
</reference>
<evidence type="ECO:0000313" key="2">
    <source>
        <dbReference type="Proteomes" id="UP000634529"/>
    </source>
</evidence>
<proteinExistence type="predicted"/>
<protein>
    <submittedName>
        <fullName evidence="1">Uncharacterized protein</fullName>
    </submittedName>
</protein>
<sequence length="49" mass="5545">MIAYGCLAILIVYAAVISMKAYMQRKRVPTSEEVDEVLLTILNRGRDTK</sequence>
<dbReference type="Proteomes" id="UP000634529">
    <property type="component" value="Unassembled WGS sequence"/>
</dbReference>
<dbReference type="EMBL" id="JACYTN010000013">
    <property type="protein sequence ID" value="MBD8499663.1"/>
    <property type="molecule type" value="Genomic_DNA"/>
</dbReference>
<dbReference type="RefSeq" id="WP_192025996.1">
    <property type="nucleotide sequence ID" value="NZ_JACYTN010000013.1"/>
</dbReference>
<name>A0ABR9AZT7_9BACL</name>
<organism evidence="1 2">
    <name type="scientific">Paenibacillus arenosi</name>
    <dbReference type="NCBI Taxonomy" id="2774142"/>
    <lineage>
        <taxon>Bacteria</taxon>
        <taxon>Bacillati</taxon>
        <taxon>Bacillota</taxon>
        <taxon>Bacilli</taxon>
        <taxon>Bacillales</taxon>
        <taxon>Paenibacillaceae</taxon>
        <taxon>Paenibacillus</taxon>
    </lineage>
</organism>
<gene>
    <name evidence="1" type="ORF">IFO66_15320</name>
</gene>